<evidence type="ECO:0000313" key="2">
    <source>
        <dbReference type="EMBL" id="MFC6762347.1"/>
    </source>
</evidence>
<feature type="compositionally biased region" description="Basic and acidic residues" evidence="1">
    <location>
        <begin position="63"/>
        <end position="106"/>
    </location>
</feature>
<feature type="compositionally biased region" description="Basic and acidic residues" evidence="1">
    <location>
        <begin position="17"/>
        <end position="27"/>
    </location>
</feature>
<evidence type="ECO:0000256" key="1">
    <source>
        <dbReference type="SAM" id="MobiDB-lite"/>
    </source>
</evidence>
<name>A0ABW2B9T1_9RHOB</name>
<gene>
    <name evidence="2" type="ORF">ACFQFQ_26975</name>
</gene>
<comment type="caution">
    <text evidence="2">The sequence shown here is derived from an EMBL/GenBank/DDBJ whole genome shotgun (WGS) entry which is preliminary data.</text>
</comment>
<accession>A0ABW2B9T1</accession>
<sequence length="235" mass="25594">MRLHLGNFVLRVEAVTSRDKTPAEPTKRSGAGVFSFEFGADETPEEPVRERPAELPDVFGVRSDNRVTERSREPVREPPPLDRRDPFELDLRGARDDAPKQSDKADASNAPPRKSGSYFDVDPPREETPEADSWMPELDSVKPAMERSDPAEELPARDPVARDEAAAPETPRPLAAAAGQAPEPGKPSVASGADDSALRAAFFRGMGVDPSRLPPATRRRRWSESDTACAVSSKG</sequence>
<dbReference type="EMBL" id="JBHSWG010000004">
    <property type="protein sequence ID" value="MFC6762347.1"/>
    <property type="molecule type" value="Genomic_DNA"/>
</dbReference>
<proteinExistence type="predicted"/>
<feature type="region of interest" description="Disordered" evidence="1">
    <location>
        <begin position="207"/>
        <end position="235"/>
    </location>
</feature>
<organism evidence="2 3">
    <name type="scientific">Sulfitobacter porphyrae</name>
    <dbReference type="NCBI Taxonomy" id="1246864"/>
    <lineage>
        <taxon>Bacteria</taxon>
        <taxon>Pseudomonadati</taxon>
        <taxon>Pseudomonadota</taxon>
        <taxon>Alphaproteobacteria</taxon>
        <taxon>Rhodobacterales</taxon>
        <taxon>Roseobacteraceae</taxon>
        <taxon>Sulfitobacter</taxon>
    </lineage>
</organism>
<evidence type="ECO:0000313" key="3">
    <source>
        <dbReference type="Proteomes" id="UP001596353"/>
    </source>
</evidence>
<protein>
    <submittedName>
        <fullName evidence="2">Uncharacterized protein</fullName>
    </submittedName>
</protein>
<feature type="compositionally biased region" description="Basic and acidic residues" evidence="1">
    <location>
        <begin position="144"/>
        <end position="165"/>
    </location>
</feature>
<keyword evidence="3" id="KW-1185">Reference proteome</keyword>
<reference evidence="3" key="1">
    <citation type="journal article" date="2019" name="Int. J. Syst. Evol. Microbiol.">
        <title>The Global Catalogue of Microorganisms (GCM) 10K type strain sequencing project: providing services to taxonomists for standard genome sequencing and annotation.</title>
        <authorList>
            <consortium name="The Broad Institute Genomics Platform"/>
            <consortium name="The Broad Institute Genome Sequencing Center for Infectious Disease"/>
            <person name="Wu L."/>
            <person name="Ma J."/>
        </authorList>
    </citation>
    <scope>NUCLEOTIDE SEQUENCE [LARGE SCALE GENOMIC DNA]</scope>
    <source>
        <strain evidence="3">CCUG 66188</strain>
    </source>
</reference>
<feature type="region of interest" description="Disordered" evidence="1">
    <location>
        <begin position="17"/>
        <end position="193"/>
    </location>
</feature>
<dbReference type="Proteomes" id="UP001596353">
    <property type="component" value="Unassembled WGS sequence"/>
</dbReference>